<organism evidence="10 11">
    <name type="scientific">Vespula vulgaris</name>
    <name type="common">Yellow jacket</name>
    <name type="synonym">Wasp</name>
    <dbReference type="NCBI Taxonomy" id="7454"/>
    <lineage>
        <taxon>Eukaryota</taxon>
        <taxon>Metazoa</taxon>
        <taxon>Ecdysozoa</taxon>
        <taxon>Arthropoda</taxon>
        <taxon>Hexapoda</taxon>
        <taxon>Insecta</taxon>
        <taxon>Pterygota</taxon>
        <taxon>Neoptera</taxon>
        <taxon>Endopterygota</taxon>
        <taxon>Hymenoptera</taxon>
        <taxon>Apocrita</taxon>
        <taxon>Aculeata</taxon>
        <taxon>Vespoidea</taxon>
        <taxon>Vespidae</taxon>
        <taxon>Vespinae</taxon>
        <taxon>Vespula</taxon>
    </lineage>
</organism>
<keyword evidence="5 8" id="KW-0408">Iron</keyword>
<evidence type="ECO:0000256" key="6">
    <source>
        <dbReference type="ARBA" id="ARBA00023136"/>
    </source>
</evidence>
<dbReference type="AlphaFoldDB" id="A0A834K2F8"/>
<keyword evidence="3 8" id="KW-0812">Transmembrane</keyword>
<dbReference type="EMBL" id="JACSEA010000006">
    <property type="protein sequence ID" value="KAF7399038.1"/>
    <property type="molecule type" value="Genomic_DNA"/>
</dbReference>
<dbReference type="Proteomes" id="UP000614350">
    <property type="component" value="Unassembled WGS sequence"/>
</dbReference>
<keyword evidence="6 8" id="KW-0472">Membrane</keyword>
<feature type="domain" description="Cytochrome b5 heme-binding" evidence="9">
    <location>
        <begin position="75"/>
        <end position="151"/>
    </location>
</feature>
<proteinExistence type="inferred from homology"/>
<gene>
    <name evidence="10" type="ORF">HZH66_006935</name>
</gene>
<accession>A0A834K2F8</accession>
<dbReference type="GO" id="GO:0020037">
    <property type="term" value="F:heme binding"/>
    <property type="evidence" value="ECO:0007669"/>
    <property type="project" value="UniProtKB-UniRule"/>
</dbReference>
<comment type="similarity">
    <text evidence="7 8">Belongs to the cytochrome b5 family.</text>
</comment>
<dbReference type="InterPro" id="IPR050668">
    <property type="entry name" value="Cytochrome_b5"/>
</dbReference>
<evidence type="ECO:0000256" key="2">
    <source>
        <dbReference type="ARBA" id="ARBA00022617"/>
    </source>
</evidence>
<dbReference type="PANTHER" id="PTHR19359">
    <property type="entry name" value="CYTOCHROME B5"/>
    <property type="match status" value="1"/>
</dbReference>
<dbReference type="InterPro" id="IPR036400">
    <property type="entry name" value="Cyt_B5-like_heme/steroid_sf"/>
</dbReference>
<evidence type="ECO:0000256" key="8">
    <source>
        <dbReference type="RuleBase" id="RU362121"/>
    </source>
</evidence>
<dbReference type="Pfam" id="PF00173">
    <property type="entry name" value="Cyt-b5"/>
    <property type="match status" value="1"/>
</dbReference>
<evidence type="ECO:0000256" key="7">
    <source>
        <dbReference type="ARBA" id="ARBA00038168"/>
    </source>
</evidence>
<dbReference type="PANTHER" id="PTHR19359:SF14">
    <property type="entry name" value="CYTOCHROME B5 A"/>
    <property type="match status" value="1"/>
</dbReference>
<dbReference type="InterPro" id="IPR018506">
    <property type="entry name" value="Cyt_B5_heme-BS"/>
</dbReference>
<comment type="caution">
    <text evidence="10">The sequence shown here is derived from an EMBL/GenBank/DDBJ whole genome shotgun (WGS) entry which is preliminary data.</text>
</comment>
<dbReference type="PROSITE" id="PS00191">
    <property type="entry name" value="CYTOCHROME_B5_1"/>
    <property type="match status" value="1"/>
</dbReference>
<keyword evidence="2 8" id="KW-0349">Heme</keyword>
<evidence type="ECO:0000259" key="9">
    <source>
        <dbReference type="PROSITE" id="PS50255"/>
    </source>
</evidence>
<dbReference type="FunFam" id="3.10.120.10:FF:000002">
    <property type="entry name" value="Cytochrome b5 type B"/>
    <property type="match status" value="1"/>
</dbReference>
<name>A0A834K2F8_VESVU</name>
<keyword evidence="11" id="KW-1185">Reference proteome</keyword>
<protein>
    <recommendedName>
        <fullName evidence="9">Cytochrome b5 heme-binding domain-containing protein</fullName>
    </recommendedName>
</protein>
<reference evidence="10" key="1">
    <citation type="journal article" date="2020" name="G3 (Bethesda)">
        <title>High-Quality Assemblies for Three Invasive Social Wasps from the &lt;i&gt;Vespula&lt;/i&gt; Genus.</title>
        <authorList>
            <person name="Harrop T.W.R."/>
            <person name="Guhlin J."/>
            <person name="McLaughlin G.M."/>
            <person name="Permina E."/>
            <person name="Stockwell P."/>
            <person name="Gilligan J."/>
            <person name="Le Lec M.F."/>
            <person name="Gruber M.A.M."/>
            <person name="Quinn O."/>
            <person name="Lovegrove M."/>
            <person name="Duncan E.J."/>
            <person name="Remnant E.J."/>
            <person name="Van Eeckhoven J."/>
            <person name="Graham B."/>
            <person name="Knapp R.A."/>
            <person name="Langford K.W."/>
            <person name="Kronenberg Z."/>
            <person name="Press M.O."/>
            <person name="Eacker S.M."/>
            <person name="Wilson-Rankin E.E."/>
            <person name="Purcell J."/>
            <person name="Lester P.J."/>
            <person name="Dearden P.K."/>
        </authorList>
    </citation>
    <scope>NUCLEOTIDE SEQUENCE</scope>
    <source>
        <strain evidence="10">Marl-1</strain>
    </source>
</reference>
<dbReference type="SMART" id="SM01117">
    <property type="entry name" value="Cyt-b5"/>
    <property type="match status" value="1"/>
</dbReference>
<keyword evidence="8" id="KW-1133">Transmembrane helix</keyword>
<dbReference type="GO" id="GO:0016020">
    <property type="term" value="C:membrane"/>
    <property type="evidence" value="ECO:0007669"/>
    <property type="project" value="UniProtKB-SubCell"/>
</dbReference>
<comment type="subcellular location">
    <subcellularLocation>
        <location evidence="1">Membrane</location>
    </subcellularLocation>
</comment>
<evidence type="ECO:0000256" key="3">
    <source>
        <dbReference type="ARBA" id="ARBA00022692"/>
    </source>
</evidence>
<dbReference type="Gene3D" id="3.10.120.10">
    <property type="entry name" value="Cytochrome b5-like heme/steroid binding domain"/>
    <property type="match status" value="1"/>
</dbReference>
<sequence length="214" mass="24210">MGMRRTWNPVGYALETSARSGYFHIEFSFPLFPPHSHLPLAPFQNPSDIVLILNFYEVNANPSLYEIRVNLKIMANVYTRDEVARHNKEEDLWLVMHGGVYDLTDFLKKHPGGEEVLINLAGQDGTVCFNDIGHSGEAIFLKETFKIGEIVNDNNATTTSSTSDPIQATATATITTDDDNWEYQEVKEEKNRTLSFAVAAGVLIYAILLYYYFF</sequence>
<evidence type="ECO:0000256" key="4">
    <source>
        <dbReference type="ARBA" id="ARBA00022723"/>
    </source>
</evidence>
<dbReference type="GO" id="GO:0046872">
    <property type="term" value="F:metal ion binding"/>
    <property type="evidence" value="ECO:0007669"/>
    <property type="project" value="UniProtKB-UniRule"/>
</dbReference>
<dbReference type="InterPro" id="IPR001199">
    <property type="entry name" value="Cyt_B5-like_heme/steroid-bd"/>
</dbReference>
<evidence type="ECO:0000256" key="1">
    <source>
        <dbReference type="ARBA" id="ARBA00004370"/>
    </source>
</evidence>
<feature type="transmembrane region" description="Helical" evidence="8">
    <location>
        <begin position="194"/>
        <end position="213"/>
    </location>
</feature>
<evidence type="ECO:0000313" key="11">
    <source>
        <dbReference type="Proteomes" id="UP000614350"/>
    </source>
</evidence>
<dbReference type="PRINTS" id="PR00363">
    <property type="entry name" value="CYTOCHROMEB5"/>
</dbReference>
<evidence type="ECO:0000313" key="10">
    <source>
        <dbReference type="EMBL" id="KAF7399038.1"/>
    </source>
</evidence>
<dbReference type="SUPFAM" id="SSF55856">
    <property type="entry name" value="Cytochrome b5-like heme/steroid binding domain"/>
    <property type="match status" value="1"/>
</dbReference>
<keyword evidence="4 8" id="KW-0479">Metal-binding</keyword>
<dbReference type="PROSITE" id="PS50255">
    <property type="entry name" value="CYTOCHROME_B5_2"/>
    <property type="match status" value="1"/>
</dbReference>
<evidence type="ECO:0000256" key="5">
    <source>
        <dbReference type="ARBA" id="ARBA00023004"/>
    </source>
</evidence>